<dbReference type="InterPro" id="IPR036047">
    <property type="entry name" value="F-box-like_dom_sf"/>
</dbReference>
<keyword evidence="2" id="KW-1185">Reference proteome</keyword>
<evidence type="ECO:0000313" key="2">
    <source>
        <dbReference type="Proteomes" id="UP000294933"/>
    </source>
</evidence>
<dbReference type="SUPFAM" id="SSF81383">
    <property type="entry name" value="F-box domain"/>
    <property type="match status" value="1"/>
</dbReference>
<accession>A0A4Y7PG41</accession>
<dbReference type="AlphaFoldDB" id="A0A4Y7PG41"/>
<dbReference type="EMBL" id="ML170342">
    <property type="protein sequence ID" value="TDL14404.1"/>
    <property type="molecule type" value="Genomic_DNA"/>
</dbReference>
<sequence length="563" mass="64288">MKLLRFFPRRKAFRRQHLTNEIGGDRQNNFFQHLHEDLLIIIFTLLQSSVTPWYLRERKWIKATHVCRRWRQISLASPTLWTYVDTSWGTMATEFIARSGDAPLKLTIRLAEREPMALGEIMAINLAFAHVPRARELHIHVGRHGVEQLQNISSSLKVLKLHYRCTPLEVISFHSWSEAQFPHHFFLEFHPEIKRLKTCGALPPSNFEMFRQLTHLDMDFRGLPPVDILVMLEHCSRLVDVEFSIFHWMHEPHEHRRGPFITLPFLRQICFQNCPSTCIHLLDHLILPPTVSLIVGDSPISTSLFPPISSSLFSPPFDNCLLNFWDSSMGISCLVRANDTQRSIDVNLNSPSDEDLSGPDLKTFRTGFEALLPHLQNLTIALSLTHTLRYSTSSWSVAEIASVLVSVPNLCTLTINDYFFAPNCNKLAENFLDALHVQQSGASPEPAASLVCPSLRTFTLINFDFPLSPSDDKCLQKSFLDCASYRSNFGAKLTKVDVSLCRNVSTIFVDELAPLVDNVVQPVMELPAPRRVNYGPNLLSCRWGGYVHVAFWVHEMTMAYRDD</sequence>
<evidence type="ECO:0000313" key="1">
    <source>
        <dbReference type="EMBL" id="TDL14404.1"/>
    </source>
</evidence>
<protein>
    <submittedName>
        <fullName evidence="1">Uncharacterized protein</fullName>
    </submittedName>
</protein>
<name>A0A4Y7PG41_9AGAM</name>
<proteinExistence type="predicted"/>
<gene>
    <name evidence="1" type="ORF">BD410DRAFT_903053</name>
</gene>
<reference evidence="1 2" key="1">
    <citation type="submission" date="2018-06" db="EMBL/GenBank/DDBJ databases">
        <title>A transcriptomic atlas of mushroom development highlights an independent origin of complex multicellularity.</title>
        <authorList>
            <consortium name="DOE Joint Genome Institute"/>
            <person name="Krizsan K."/>
            <person name="Almasi E."/>
            <person name="Merenyi Z."/>
            <person name="Sahu N."/>
            <person name="Viragh M."/>
            <person name="Koszo T."/>
            <person name="Mondo S."/>
            <person name="Kiss B."/>
            <person name="Balint B."/>
            <person name="Kues U."/>
            <person name="Barry K."/>
            <person name="Hegedus J.C."/>
            <person name="Henrissat B."/>
            <person name="Johnson J."/>
            <person name="Lipzen A."/>
            <person name="Ohm R."/>
            <person name="Nagy I."/>
            <person name="Pangilinan J."/>
            <person name="Yan J."/>
            <person name="Xiong Y."/>
            <person name="Grigoriev I.V."/>
            <person name="Hibbett D.S."/>
            <person name="Nagy L.G."/>
        </authorList>
    </citation>
    <scope>NUCLEOTIDE SEQUENCE [LARGE SCALE GENOMIC DNA]</scope>
    <source>
        <strain evidence="1 2">SZMC22713</strain>
    </source>
</reference>
<dbReference type="VEuPathDB" id="FungiDB:BD410DRAFT_903053"/>
<dbReference type="OrthoDB" id="2754196at2759"/>
<dbReference type="Gene3D" id="1.20.1280.50">
    <property type="match status" value="1"/>
</dbReference>
<dbReference type="Proteomes" id="UP000294933">
    <property type="component" value="Unassembled WGS sequence"/>
</dbReference>
<organism evidence="1 2">
    <name type="scientific">Rickenella mellea</name>
    <dbReference type="NCBI Taxonomy" id="50990"/>
    <lineage>
        <taxon>Eukaryota</taxon>
        <taxon>Fungi</taxon>
        <taxon>Dikarya</taxon>
        <taxon>Basidiomycota</taxon>
        <taxon>Agaricomycotina</taxon>
        <taxon>Agaricomycetes</taxon>
        <taxon>Hymenochaetales</taxon>
        <taxon>Rickenellaceae</taxon>
        <taxon>Rickenella</taxon>
    </lineage>
</organism>